<comment type="caution">
    <text evidence="1">The sequence shown here is derived from an EMBL/GenBank/DDBJ whole genome shotgun (WGS) entry which is preliminary data.</text>
</comment>
<dbReference type="Proteomes" id="UP001196413">
    <property type="component" value="Unassembled WGS sequence"/>
</dbReference>
<accession>A0AAD5REX3</accession>
<evidence type="ECO:0000313" key="2">
    <source>
        <dbReference type="Proteomes" id="UP001196413"/>
    </source>
</evidence>
<sequence>MGQTSEYTRSAYLRGQLFCVSVFGNLFCGRRRHEALQQQQQQQQALQLQQAALVAAAAGGNPVLPSTGLGPCGGFTTVPHERRFGPTTCWRRSSGTTNCATTSTIVCTKG</sequence>
<proteinExistence type="predicted"/>
<keyword evidence="2" id="KW-1185">Reference proteome</keyword>
<dbReference type="EMBL" id="JAHQIW010007503">
    <property type="protein sequence ID" value="KAJ1375047.1"/>
    <property type="molecule type" value="Genomic_DNA"/>
</dbReference>
<gene>
    <name evidence="1" type="ORF">KIN20_038273</name>
</gene>
<protein>
    <submittedName>
        <fullName evidence="1">Uncharacterized protein</fullName>
    </submittedName>
</protein>
<name>A0AAD5REX3_PARTN</name>
<dbReference type="AlphaFoldDB" id="A0AAD5REX3"/>
<organism evidence="1 2">
    <name type="scientific">Parelaphostrongylus tenuis</name>
    <name type="common">Meningeal worm</name>
    <dbReference type="NCBI Taxonomy" id="148309"/>
    <lineage>
        <taxon>Eukaryota</taxon>
        <taxon>Metazoa</taxon>
        <taxon>Ecdysozoa</taxon>
        <taxon>Nematoda</taxon>
        <taxon>Chromadorea</taxon>
        <taxon>Rhabditida</taxon>
        <taxon>Rhabditina</taxon>
        <taxon>Rhabditomorpha</taxon>
        <taxon>Strongyloidea</taxon>
        <taxon>Metastrongylidae</taxon>
        <taxon>Parelaphostrongylus</taxon>
    </lineage>
</organism>
<reference evidence="1" key="1">
    <citation type="submission" date="2021-06" db="EMBL/GenBank/DDBJ databases">
        <title>Parelaphostrongylus tenuis whole genome reference sequence.</title>
        <authorList>
            <person name="Garwood T.J."/>
            <person name="Larsen P.A."/>
            <person name="Fountain-Jones N.M."/>
            <person name="Garbe J.R."/>
            <person name="Macchietto M.G."/>
            <person name="Kania S.A."/>
            <person name="Gerhold R.W."/>
            <person name="Richards J.E."/>
            <person name="Wolf T.M."/>
        </authorList>
    </citation>
    <scope>NUCLEOTIDE SEQUENCE</scope>
    <source>
        <strain evidence="1">MNPRO001-30</strain>
        <tissue evidence="1">Meninges</tissue>
    </source>
</reference>
<evidence type="ECO:0000313" key="1">
    <source>
        <dbReference type="EMBL" id="KAJ1375047.1"/>
    </source>
</evidence>